<dbReference type="EMBL" id="JASPKY010000053">
    <property type="protein sequence ID" value="KAK9744960.1"/>
    <property type="molecule type" value="Genomic_DNA"/>
</dbReference>
<evidence type="ECO:0000313" key="2">
    <source>
        <dbReference type="Proteomes" id="UP001458880"/>
    </source>
</evidence>
<evidence type="ECO:0000313" key="1">
    <source>
        <dbReference type="EMBL" id="KAK9744960.1"/>
    </source>
</evidence>
<reference evidence="1 2" key="1">
    <citation type="journal article" date="2024" name="BMC Genomics">
        <title>De novo assembly and annotation of Popillia japonica's genome with initial clues to its potential as an invasive pest.</title>
        <authorList>
            <person name="Cucini C."/>
            <person name="Boschi S."/>
            <person name="Funari R."/>
            <person name="Cardaioli E."/>
            <person name="Iannotti N."/>
            <person name="Marturano G."/>
            <person name="Paoli F."/>
            <person name="Bruttini M."/>
            <person name="Carapelli A."/>
            <person name="Frati F."/>
            <person name="Nardi F."/>
        </authorList>
    </citation>
    <scope>NUCLEOTIDE SEQUENCE [LARGE SCALE GENOMIC DNA]</scope>
    <source>
        <strain evidence="1">DMR45628</strain>
    </source>
</reference>
<proteinExistence type="predicted"/>
<comment type="caution">
    <text evidence="1">The sequence shown here is derived from an EMBL/GenBank/DDBJ whole genome shotgun (WGS) entry which is preliminary data.</text>
</comment>
<dbReference type="AlphaFoldDB" id="A0AAW1MF47"/>
<accession>A0AAW1MF47</accession>
<protein>
    <submittedName>
        <fullName evidence="1">Uncharacterized protein</fullName>
    </submittedName>
</protein>
<organism evidence="1 2">
    <name type="scientific">Popillia japonica</name>
    <name type="common">Japanese beetle</name>
    <dbReference type="NCBI Taxonomy" id="7064"/>
    <lineage>
        <taxon>Eukaryota</taxon>
        <taxon>Metazoa</taxon>
        <taxon>Ecdysozoa</taxon>
        <taxon>Arthropoda</taxon>
        <taxon>Hexapoda</taxon>
        <taxon>Insecta</taxon>
        <taxon>Pterygota</taxon>
        <taxon>Neoptera</taxon>
        <taxon>Endopterygota</taxon>
        <taxon>Coleoptera</taxon>
        <taxon>Polyphaga</taxon>
        <taxon>Scarabaeiformia</taxon>
        <taxon>Scarabaeidae</taxon>
        <taxon>Rutelinae</taxon>
        <taxon>Popillia</taxon>
    </lineage>
</organism>
<dbReference type="Proteomes" id="UP001458880">
    <property type="component" value="Unassembled WGS sequence"/>
</dbReference>
<gene>
    <name evidence="1" type="ORF">QE152_g7286</name>
</gene>
<sequence>MPILSISKSLKVYVLVLDECFSLKNFAMRYFGGHVWGRDNTSVKDLVSPQIKRNRSQNTAFPLMTQCDATIGDWSLYCPRNLADDSPTSGMF</sequence>
<name>A0AAW1MF47_POPJA</name>
<keyword evidence="2" id="KW-1185">Reference proteome</keyword>